<evidence type="ECO:0000313" key="2">
    <source>
        <dbReference type="Proteomes" id="UP000596661"/>
    </source>
</evidence>
<dbReference type="Proteomes" id="UP000596661">
    <property type="component" value="Chromosome 3"/>
</dbReference>
<accession>A0A803P934</accession>
<dbReference type="Gramene" id="evm.model.03.446">
    <property type="protein sequence ID" value="cds.evm.model.03.446"/>
    <property type="gene ID" value="evm.TU.03.446"/>
</dbReference>
<dbReference type="EMBL" id="UZAU01000253">
    <property type="status" value="NOT_ANNOTATED_CDS"/>
    <property type="molecule type" value="Genomic_DNA"/>
</dbReference>
<organism evidence="1 2">
    <name type="scientific">Cannabis sativa</name>
    <name type="common">Hemp</name>
    <name type="synonym">Marijuana</name>
    <dbReference type="NCBI Taxonomy" id="3483"/>
    <lineage>
        <taxon>Eukaryota</taxon>
        <taxon>Viridiplantae</taxon>
        <taxon>Streptophyta</taxon>
        <taxon>Embryophyta</taxon>
        <taxon>Tracheophyta</taxon>
        <taxon>Spermatophyta</taxon>
        <taxon>Magnoliopsida</taxon>
        <taxon>eudicotyledons</taxon>
        <taxon>Gunneridae</taxon>
        <taxon>Pentapetalae</taxon>
        <taxon>rosids</taxon>
        <taxon>fabids</taxon>
        <taxon>Rosales</taxon>
        <taxon>Cannabaceae</taxon>
        <taxon>Cannabis</taxon>
    </lineage>
</organism>
<reference evidence="1" key="2">
    <citation type="submission" date="2021-03" db="UniProtKB">
        <authorList>
            <consortium name="EnsemblPlants"/>
        </authorList>
    </citation>
    <scope>IDENTIFICATION</scope>
</reference>
<keyword evidence="2" id="KW-1185">Reference proteome</keyword>
<protein>
    <submittedName>
        <fullName evidence="1">Uncharacterized protein</fullName>
    </submittedName>
</protein>
<dbReference type="EnsemblPlants" id="evm.model.03.446">
    <property type="protein sequence ID" value="cds.evm.model.03.446"/>
    <property type="gene ID" value="evm.TU.03.446"/>
</dbReference>
<proteinExistence type="predicted"/>
<sequence>MPKRSSSSKKSKIKISGLGVGWIVLASLQIPTRHFLSRHDTQSVNCTLSTAPIMVTTVTSTVDKGKFVIPSKFPRAAAPPHPKESPLNVSSVKRPFTRQSVSFRNSVKDKLIRARVEAEDVAIVPSTVSHDV</sequence>
<evidence type="ECO:0000313" key="1">
    <source>
        <dbReference type="EnsemblPlants" id="cds.evm.model.03.446"/>
    </source>
</evidence>
<name>A0A803P934_CANSA</name>
<reference evidence="1" key="1">
    <citation type="submission" date="2018-11" db="EMBL/GenBank/DDBJ databases">
        <authorList>
            <person name="Grassa J C."/>
        </authorList>
    </citation>
    <scope>NUCLEOTIDE SEQUENCE [LARGE SCALE GENOMIC DNA]</scope>
</reference>
<dbReference type="AlphaFoldDB" id="A0A803P934"/>